<evidence type="ECO:0000313" key="2">
    <source>
        <dbReference type="Proteomes" id="UP000282323"/>
    </source>
</evidence>
<organism evidence="1 2">
    <name type="scientific">Natrarchaeobius chitinivorans</name>
    <dbReference type="NCBI Taxonomy" id="1679083"/>
    <lineage>
        <taxon>Archaea</taxon>
        <taxon>Methanobacteriati</taxon>
        <taxon>Methanobacteriota</taxon>
        <taxon>Stenosarchaea group</taxon>
        <taxon>Halobacteria</taxon>
        <taxon>Halobacteriales</taxon>
        <taxon>Natrialbaceae</taxon>
        <taxon>Natrarchaeobius</taxon>
    </lineage>
</organism>
<accession>A0A3N6LWJ7</accession>
<reference evidence="1 2" key="1">
    <citation type="submission" date="2018-10" db="EMBL/GenBank/DDBJ databases">
        <title>Natrarchaeobius chitinivorans gen. nov., sp. nov., and Natrarchaeobius haloalkaliphilus sp. nov., alkaliphilic, chitin-utilizing haloarchaea from hypersaline alkaline lakes.</title>
        <authorList>
            <person name="Sorokin D.Y."/>
            <person name="Elcheninov A.G."/>
            <person name="Kostrikina N.A."/>
            <person name="Bale N.J."/>
            <person name="Sinninghe Damste J.S."/>
            <person name="Khijniak T.V."/>
            <person name="Kublanov I.V."/>
            <person name="Toshchakov S.V."/>
        </authorList>
    </citation>
    <scope>NUCLEOTIDE SEQUENCE [LARGE SCALE GENOMIC DNA]</scope>
    <source>
        <strain evidence="1 2">AArcht4T</strain>
    </source>
</reference>
<proteinExistence type="predicted"/>
<gene>
    <name evidence="1" type="ORF">EA473_17545</name>
</gene>
<dbReference type="Proteomes" id="UP000282323">
    <property type="component" value="Unassembled WGS sequence"/>
</dbReference>
<sequence length="70" mass="8145">MDERSGQNVLVLSLAERELDPVPGRNPKVFRIEDNVGEAIHIHHRNVRLEMTIDDFLEFYENVEQTLGEL</sequence>
<comment type="caution">
    <text evidence="1">The sequence shown here is derived from an EMBL/GenBank/DDBJ whole genome shotgun (WGS) entry which is preliminary data.</text>
</comment>
<evidence type="ECO:0000313" key="1">
    <source>
        <dbReference type="EMBL" id="RQG92064.1"/>
    </source>
</evidence>
<dbReference type="EMBL" id="REGA01000018">
    <property type="protein sequence ID" value="RQG92064.1"/>
    <property type="molecule type" value="Genomic_DNA"/>
</dbReference>
<dbReference type="RefSeq" id="WP_124196885.1">
    <property type="nucleotide sequence ID" value="NZ_REGA01000018.1"/>
</dbReference>
<dbReference type="AlphaFoldDB" id="A0A3N6LWJ7"/>
<name>A0A3N6LWJ7_NATCH</name>
<keyword evidence="2" id="KW-1185">Reference proteome</keyword>
<dbReference type="OrthoDB" id="205525at2157"/>
<protein>
    <submittedName>
        <fullName evidence="1">Uncharacterized protein</fullName>
    </submittedName>
</protein>